<name>A0ABX2DIS6_9BACL</name>
<evidence type="ECO:0000313" key="4">
    <source>
        <dbReference type="EMBL" id="NQX43953.1"/>
    </source>
</evidence>
<dbReference type="InterPro" id="IPR050832">
    <property type="entry name" value="Bact_Acetyltransf"/>
</dbReference>
<protein>
    <submittedName>
        <fullName evidence="4">GNAT family N-acetyltransferase</fullName>
    </submittedName>
</protein>
<evidence type="ECO:0000256" key="2">
    <source>
        <dbReference type="ARBA" id="ARBA00023315"/>
    </source>
</evidence>
<organism evidence="4 5">
    <name type="scientific">Paenibacillus tritici</name>
    <dbReference type="NCBI Taxonomy" id="1873425"/>
    <lineage>
        <taxon>Bacteria</taxon>
        <taxon>Bacillati</taxon>
        <taxon>Bacillota</taxon>
        <taxon>Bacilli</taxon>
        <taxon>Bacillales</taxon>
        <taxon>Paenibacillaceae</taxon>
        <taxon>Paenibacillus</taxon>
    </lineage>
</organism>
<dbReference type="Gene3D" id="3.40.630.30">
    <property type="match status" value="1"/>
</dbReference>
<dbReference type="InterPro" id="IPR000182">
    <property type="entry name" value="GNAT_dom"/>
</dbReference>
<keyword evidence="5" id="KW-1185">Reference proteome</keyword>
<comment type="caution">
    <text evidence="4">The sequence shown here is derived from an EMBL/GenBank/DDBJ whole genome shotgun (WGS) entry which is preliminary data.</text>
</comment>
<dbReference type="EMBL" id="JABMKX010000001">
    <property type="protein sequence ID" value="NQX43953.1"/>
    <property type="molecule type" value="Genomic_DNA"/>
</dbReference>
<sequence>MIIKAQTYEIKGLSYIIRSAVAQDAEQLSALRLQVDGETENLDREQGEGWMGPAEFSALIAADTVSSRNLFLVADVQGRLAGFARCQGNELSRLAHQAEFGVGVLQEFWGYGMGRSLLAQAASWADAIGLEKLSLKVLETNDKAIKLYGRLGFEVEGVLRRDKRLADGQFYNTIVMGRLRRDRVGDS</sequence>
<reference evidence="4 5" key="1">
    <citation type="submission" date="2020-05" db="EMBL/GenBank/DDBJ databases">
        <title>Paenibacillus glebae, sp. nov., Paenibacillus humi sp. nov., Paenibacillus pedi sp. nov., Paenibacillus terrestris sp. nov. and Paenibacillus terricola sp. nov., isolated from a forest top soil sample.</title>
        <authorList>
            <person name="Qi S."/>
            <person name="Carlier A."/>
            <person name="Cnockaert M."/>
            <person name="Vandamme P."/>
        </authorList>
    </citation>
    <scope>NUCLEOTIDE SEQUENCE [LARGE SCALE GENOMIC DNA]</scope>
    <source>
        <strain evidence="4 5">LMG 29502</strain>
    </source>
</reference>
<dbReference type="InterPro" id="IPR016181">
    <property type="entry name" value="Acyl_CoA_acyltransferase"/>
</dbReference>
<evidence type="ECO:0000259" key="3">
    <source>
        <dbReference type="PROSITE" id="PS51186"/>
    </source>
</evidence>
<dbReference type="PANTHER" id="PTHR43877">
    <property type="entry name" value="AMINOALKYLPHOSPHONATE N-ACETYLTRANSFERASE-RELATED-RELATED"/>
    <property type="match status" value="1"/>
</dbReference>
<keyword evidence="1" id="KW-0808">Transferase</keyword>
<dbReference type="PROSITE" id="PS51186">
    <property type="entry name" value="GNAT"/>
    <property type="match status" value="1"/>
</dbReference>
<dbReference type="RefSeq" id="WP_173126545.1">
    <property type="nucleotide sequence ID" value="NZ_JABMKX010000001.1"/>
</dbReference>
<dbReference type="PANTHER" id="PTHR43877:SF1">
    <property type="entry name" value="ACETYLTRANSFERASE"/>
    <property type="match status" value="1"/>
</dbReference>
<evidence type="ECO:0000256" key="1">
    <source>
        <dbReference type="ARBA" id="ARBA00022679"/>
    </source>
</evidence>
<proteinExistence type="predicted"/>
<gene>
    <name evidence="4" type="ORF">HQN87_01310</name>
</gene>
<dbReference type="SUPFAM" id="SSF55729">
    <property type="entry name" value="Acyl-CoA N-acyltransferases (Nat)"/>
    <property type="match status" value="1"/>
</dbReference>
<feature type="domain" description="N-acetyltransferase" evidence="3">
    <location>
        <begin position="15"/>
        <end position="181"/>
    </location>
</feature>
<dbReference type="Pfam" id="PF00583">
    <property type="entry name" value="Acetyltransf_1"/>
    <property type="match status" value="1"/>
</dbReference>
<dbReference type="Proteomes" id="UP000711047">
    <property type="component" value="Unassembled WGS sequence"/>
</dbReference>
<dbReference type="CDD" id="cd04301">
    <property type="entry name" value="NAT_SF"/>
    <property type="match status" value="1"/>
</dbReference>
<keyword evidence="2" id="KW-0012">Acyltransferase</keyword>
<evidence type="ECO:0000313" key="5">
    <source>
        <dbReference type="Proteomes" id="UP000711047"/>
    </source>
</evidence>
<accession>A0ABX2DIS6</accession>